<dbReference type="GO" id="GO:0046983">
    <property type="term" value="F:protein dimerization activity"/>
    <property type="evidence" value="ECO:0007669"/>
    <property type="project" value="InterPro"/>
</dbReference>
<sequence>MVLGIALLAKLFKLGGDRKRMAPTVKTTHEVKLQQAEISGPKQRSEAPAICTPEEIQASIPALMQMMQGHFVSMSLNALVRLGVPDALGQESLTVAELASRLDNISEEALWRQLRAMAGVGLFKEEAGPNGEAKYSLTALTKLMQTGLPQPSFACGSLHWNEPALWTAWLELPNHMQKGAQPAYNTVVGGEGIFDFYKTSPGSARWFNEFMSTFSAAELLFLPKSYDWGQFGKLVDVGGSLGVTVAAIKTEFPQVTCVNFDLPEVVAAAPPLEGVEYVGGDMFDPATIPADADCIFMKHILHDWSDADSVKVLQSLHQATPAHCKVVLAEAVLPNPGEAHPLGTPAKFIDILMFLIGGKERSKSQWEALVAEAGWVLESVTETPGPNAQLVTCVKA</sequence>
<dbReference type="PANTHER" id="PTHR43712">
    <property type="entry name" value="PUTATIVE (AFU_ORTHOLOGUE AFUA_4G14580)-RELATED"/>
    <property type="match status" value="1"/>
</dbReference>
<evidence type="ECO:0000313" key="7">
    <source>
        <dbReference type="EMBL" id="CAD8688927.1"/>
    </source>
</evidence>
<dbReference type="PROSITE" id="PS51683">
    <property type="entry name" value="SAM_OMT_II"/>
    <property type="match status" value="1"/>
</dbReference>
<dbReference type="Gene3D" id="3.40.50.150">
    <property type="entry name" value="Vaccinia Virus protein VP39"/>
    <property type="match status" value="1"/>
</dbReference>
<feature type="active site" description="Proton acceptor" evidence="4">
    <location>
        <position position="302"/>
    </location>
</feature>
<evidence type="ECO:0000259" key="5">
    <source>
        <dbReference type="Pfam" id="PF00891"/>
    </source>
</evidence>
<dbReference type="Gene3D" id="1.10.10.10">
    <property type="entry name" value="Winged helix-like DNA-binding domain superfamily/Winged helix DNA-binding domain"/>
    <property type="match status" value="1"/>
</dbReference>
<feature type="domain" description="O-methyltransferase C-terminal" evidence="5">
    <location>
        <begin position="169"/>
        <end position="375"/>
    </location>
</feature>
<accession>A0A7S0RW47</accession>
<dbReference type="InterPro" id="IPR036388">
    <property type="entry name" value="WH-like_DNA-bd_sf"/>
</dbReference>
<evidence type="ECO:0000256" key="1">
    <source>
        <dbReference type="ARBA" id="ARBA00022603"/>
    </source>
</evidence>
<evidence type="ECO:0000256" key="3">
    <source>
        <dbReference type="ARBA" id="ARBA00022691"/>
    </source>
</evidence>
<dbReference type="PANTHER" id="PTHR43712:SF2">
    <property type="entry name" value="O-METHYLTRANSFERASE CICE"/>
    <property type="match status" value="1"/>
</dbReference>
<gene>
    <name evidence="7" type="ORF">POBO1169_LOCUS18865</name>
</gene>
<feature type="domain" description="O-methyltransferase dimerisation" evidence="6">
    <location>
        <begin position="64"/>
        <end position="144"/>
    </location>
</feature>
<dbReference type="SUPFAM" id="SSF46785">
    <property type="entry name" value="Winged helix' DNA-binding domain"/>
    <property type="match status" value="1"/>
</dbReference>
<dbReference type="EMBL" id="HBFA01037740">
    <property type="protein sequence ID" value="CAD8688927.1"/>
    <property type="molecule type" value="Transcribed_RNA"/>
</dbReference>
<name>A0A7S0RW47_9CHLO</name>
<dbReference type="Pfam" id="PF00891">
    <property type="entry name" value="Methyltransf_2"/>
    <property type="match status" value="1"/>
</dbReference>
<dbReference type="GO" id="GO:0008171">
    <property type="term" value="F:O-methyltransferase activity"/>
    <property type="evidence" value="ECO:0007669"/>
    <property type="project" value="InterPro"/>
</dbReference>
<evidence type="ECO:0000256" key="2">
    <source>
        <dbReference type="ARBA" id="ARBA00022679"/>
    </source>
</evidence>
<evidence type="ECO:0008006" key="8">
    <source>
        <dbReference type="Google" id="ProtNLM"/>
    </source>
</evidence>
<dbReference type="AlphaFoldDB" id="A0A7S0RW47"/>
<dbReference type="InterPro" id="IPR001077">
    <property type="entry name" value="COMT_C"/>
</dbReference>
<dbReference type="PIRSF" id="PIRSF005739">
    <property type="entry name" value="O-mtase"/>
    <property type="match status" value="1"/>
</dbReference>
<dbReference type="GO" id="GO:0032259">
    <property type="term" value="P:methylation"/>
    <property type="evidence" value="ECO:0007669"/>
    <property type="project" value="UniProtKB-KW"/>
</dbReference>
<keyword evidence="1" id="KW-0489">Methyltransferase</keyword>
<organism evidence="7">
    <name type="scientific">Pyramimonas obovata</name>
    <dbReference type="NCBI Taxonomy" id="1411642"/>
    <lineage>
        <taxon>Eukaryota</taxon>
        <taxon>Viridiplantae</taxon>
        <taxon>Chlorophyta</taxon>
        <taxon>Pyramimonadophyceae</taxon>
        <taxon>Pyramimonadales</taxon>
        <taxon>Pyramimonadaceae</taxon>
        <taxon>Pyramimonas</taxon>
        <taxon>Pyramimonas incertae sedis</taxon>
    </lineage>
</organism>
<evidence type="ECO:0000259" key="6">
    <source>
        <dbReference type="Pfam" id="PF08100"/>
    </source>
</evidence>
<dbReference type="InterPro" id="IPR029063">
    <property type="entry name" value="SAM-dependent_MTases_sf"/>
</dbReference>
<keyword evidence="2" id="KW-0808">Transferase</keyword>
<evidence type="ECO:0000256" key="4">
    <source>
        <dbReference type="PIRSR" id="PIRSR005739-1"/>
    </source>
</evidence>
<dbReference type="Pfam" id="PF08100">
    <property type="entry name" value="Dimerisation"/>
    <property type="match status" value="1"/>
</dbReference>
<reference evidence="7" key="1">
    <citation type="submission" date="2021-01" db="EMBL/GenBank/DDBJ databases">
        <authorList>
            <person name="Corre E."/>
            <person name="Pelletier E."/>
            <person name="Niang G."/>
            <person name="Scheremetjew M."/>
            <person name="Finn R."/>
            <person name="Kale V."/>
            <person name="Holt S."/>
            <person name="Cochrane G."/>
            <person name="Meng A."/>
            <person name="Brown T."/>
            <person name="Cohen L."/>
        </authorList>
    </citation>
    <scope>NUCLEOTIDE SEQUENCE</scope>
    <source>
        <strain evidence="7">CCMP722</strain>
    </source>
</reference>
<proteinExistence type="predicted"/>
<dbReference type="SUPFAM" id="SSF53335">
    <property type="entry name" value="S-adenosyl-L-methionine-dependent methyltransferases"/>
    <property type="match status" value="1"/>
</dbReference>
<dbReference type="InterPro" id="IPR036390">
    <property type="entry name" value="WH_DNA-bd_sf"/>
</dbReference>
<keyword evidence="3" id="KW-0949">S-adenosyl-L-methionine</keyword>
<protein>
    <recommendedName>
        <fullName evidence="8">O-methyltransferase domain-containing protein</fullName>
    </recommendedName>
</protein>
<dbReference type="InterPro" id="IPR012967">
    <property type="entry name" value="COMT_dimerisation"/>
</dbReference>
<dbReference type="InterPro" id="IPR016461">
    <property type="entry name" value="COMT-like"/>
</dbReference>